<dbReference type="AlphaFoldDB" id="A0A9W6MW50"/>
<sequence length="70" mass="7311">MRGSNAHVIEAILTHGAPALGWAEGRREPALSQACRQAPRPDARSFSDMPAGSVSRATAECLIVKGRGLG</sequence>
<reference evidence="2" key="1">
    <citation type="journal article" date="2014" name="Int. J. Syst. Evol. Microbiol.">
        <title>Complete genome sequence of Corynebacterium casei LMG S-19264T (=DSM 44701T), isolated from a smear-ripened cheese.</title>
        <authorList>
            <consortium name="US DOE Joint Genome Institute (JGI-PGF)"/>
            <person name="Walter F."/>
            <person name="Albersmeier A."/>
            <person name="Kalinowski J."/>
            <person name="Ruckert C."/>
        </authorList>
    </citation>
    <scope>NUCLEOTIDE SEQUENCE</scope>
    <source>
        <strain evidence="2">VKM B-2347</strain>
    </source>
</reference>
<evidence type="ECO:0000313" key="3">
    <source>
        <dbReference type="Proteomes" id="UP001143372"/>
    </source>
</evidence>
<dbReference type="EMBL" id="BSFI01000020">
    <property type="protein sequence ID" value="GLK69114.1"/>
    <property type="molecule type" value="Genomic_DNA"/>
</dbReference>
<reference evidence="2" key="2">
    <citation type="submission" date="2023-01" db="EMBL/GenBank/DDBJ databases">
        <authorList>
            <person name="Sun Q."/>
            <person name="Evtushenko L."/>
        </authorList>
    </citation>
    <scope>NUCLEOTIDE SEQUENCE</scope>
    <source>
        <strain evidence="2">VKM B-2347</strain>
    </source>
</reference>
<feature type="region of interest" description="Disordered" evidence="1">
    <location>
        <begin position="31"/>
        <end position="51"/>
    </location>
</feature>
<evidence type="ECO:0000256" key="1">
    <source>
        <dbReference type="SAM" id="MobiDB-lite"/>
    </source>
</evidence>
<comment type="caution">
    <text evidence="2">The sequence shown here is derived from an EMBL/GenBank/DDBJ whole genome shotgun (WGS) entry which is preliminary data.</text>
</comment>
<keyword evidence="3" id="KW-1185">Reference proteome</keyword>
<name>A0A9W6MW50_9HYPH</name>
<proteinExistence type="predicted"/>
<gene>
    <name evidence="2" type="ORF">GCM10008179_27520</name>
</gene>
<evidence type="ECO:0000313" key="2">
    <source>
        <dbReference type="EMBL" id="GLK69114.1"/>
    </source>
</evidence>
<organism evidence="2 3">
    <name type="scientific">Hansschlegelia plantiphila</name>
    <dbReference type="NCBI Taxonomy" id="374655"/>
    <lineage>
        <taxon>Bacteria</taxon>
        <taxon>Pseudomonadati</taxon>
        <taxon>Pseudomonadota</taxon>
        <taxon>Alphaproteobacteria</taxon>
        <taxon>Hyphomicrobiales</taxon>
        <taxon>Methylopilaceae</taxon>
        <taxon>Hansschlegelia</taxon>
    </lineage>
</organism>
<dbReference type="Proteomes" id="UP001143372">
    <property type="component" value="Unassembled WGS sequence"/>
</dbReference>
<protein>
    <submittedName>
        <fullName evidence="2">Uncharacterized protein</fullName>
    </submittedName>
</protein>
<accession>A0A9W6MW50</accession>